<dbReference type="GO" id="GO:0020037">
    <property type="term" value="F:heme binding"/>
    <property type="evidence" value="ECO:0007669"/>
    <property type="project" value="InterPro"/>
</dbReference>
<name>A0A7G5IGT6_9SPHN</name>
<organism evidence="9 10">
    <name type="scientific">Sandaracinobacteroides saxicola</name>
    <dbReference type="NCBI Taxonomy" id="2759707"/>
    <lineage>
        <taxon>Bacteria</taxon>
        <taxon>Pseudomonadati</taxon>
        <taxon>Pseudomonadota</taxon>
        <taxon>Alphaproteobacteria</taxon>
        <taxon>Sphingomonadales</taxon>
        <taxon>Sphingosinicellaceae</taxon>
        <taxon>Sandaracinobacteroides</taxon>
    </lineage>
</organism>
<accession>A0A7G5IGT6</accession>
<protein>
    <submittedName>
        <fullName evidence="9">Cytochrome P450</fullName>
    </submittedName>
</protein>
<evidence type="ECO:0000313" key="10">
    <source>
        <dbReference type="Proteomes" id="UP000515292"/>
    </source>
</evidence>
<dbReference type="FunFam" id="1.10.630.10:FF:000018">
    <property type="entry name" value="Cytochrome P450 monooxygenase"/>
    <property type="match status" value="1"/>
</dbReference>
<keyword evidence="6 8" id="KW-0503">Monooxygenase</keyword>
<keyword evidence="5 8" id="KW-0408">Iron</keyword>
<evidence type="ECO:0000256" key="6">
    <source>
        <dbReference type="ARBA" id="ARBA00023033"/>
    </source>
</evidence>
<dbReference type="GO" id="GO:0008395">
    <property type="term" value="F:steroid hydroxylase activity"/>
    <property type="evidence" value="ECO:0007669"/>
    <property type="project" value="TreeGrafter"/>
</dbReference>
<comment type="similarity">
    <text evidence="1 8">Belongs to the cytochrome P450 family.</text>
</comment>
<evidence type="ECO:0000256" key="5">
    <source>
        <dbReference type="ARBA" id="ARBA00023004"/>
    </source>
</evidence>
<dbReference type="AlphaFoldDB" id="A0A7G5IGT6"/>
<gene>
    <name evidence="9" type="ORF">H3309_14870</name>
</gene>
<dbReference type="Pfam" id="PF00067">
    <property type="entry name" value="p450"/>
    <property type="match status" value="1"/>
</dbReference>
<evidence type="ECO:0000256" key="1">
    <source>
        <dbReference type="ARBA" id="ARBA00010617"/>
    </source>
</evidence>
<dbReference type="InterPro" id="IPR036396">
    <property type="entry name" value="Cyt_P450_sf"/>
</dbReference>
<dbReference type="InterPro" id="IPR002397">
    <property type="entry name" value="Cyt_P450_B"/>
</dbReference>
<evidence type="ECO:0000256" key="3">
    <source>
        <dbReference type="ARBA" id="ARBA00022723"/>
    </source>
</evidence>
<dbReference type="PRINTS" id="PR00385">
    <property type="entry name" value="P450"/>
</dbReference>
<dbReference type="RefSeq" id="WP_182295596.1">
    <property type="nucleotide sequence ID" value="NZ_CP059851.1"/>
</dbReference>
<dbReference type="Proteomes" id="UP000515292">
    <property type="component" value="Chromosome"/>
</dbReference>
<dbReference type="GO" id="GO:0006707">
    <property type="term" value="P:cholesterol catabolic process"/>
    <property type="evidence" value="ECO:0007669"/>
    <property type="project" value="TreeGrafter"/>
</dbReference>
<dbReference type="Gene3D" id="1.10.630.10">
    <property type="entry name" value="Cytochrome P450"/>
    <property type="match status" value="1"/>
</dbReference>
<keyword evidence="4 8" id="KW-0560">Oxidoreductase</keyword>
<proteinExistence type="inferred from homology"/>
<evidence type="ECO:0000313" key="9">
    <source>
        <dbReference type="EMBL" id="QMW22578.1"/>
    </source>
</evidence>
<dbReference type="SUPFAM" id="SSF48264">
    <property type="entry name" value="Cytochrome P450"/>
    <property type="match status" value="1"/>
</dbReference>
<dbReference type="InterPro" id="IPR001128">
    <property type="entry name" value="Cyt_P450"/>
</dbReference>
<dbReference type="PROSITE" id="PS00086">
    <property type="entry name" value="CYTOCHROME_P450"/>
    <property type="match status" value="1"/>
</dbReference>
<sequence>MADQVAPFGGFSRATPDDALVNPEVYTDMDEIHALYTQLREGDPVHWCTPAGFRPFWAITKHADILAVSKANDRFINRERTYLSPIEGEEWIRSMTGDTHLFRTLVDLDDPEHRKLRAITNGWFQPGAVRARLEGEIRALARSHVAHMRSLGPELDFVNEVALFYPLRVIMRILGVPPADEPLMLKLTQETFGAIDPDVVARSQRLTEGAGLWSGSSGNAQVDLLALAQTFFQYFGAVLADRRANPRDDVASVIANSTIDGAPIPEREALSYYVIIATAGHDTTSSTAAGGLLELAKNPAELRKLQADPGLIPRFVEESIRWVTPVKHFMRTATEDTALGGKTIRKGDGLALFYWSGNRDADVFEAPFEFRADREHNPHIAFGHGVHLCLGLHLARLELRILFEELLPQIATLAVAGEPKLSLANFVSGLKTLPVRVGWN</sequence>
<keyword evidence="3 8" id="KW-0479">Metal-binding</keyword>
<dbReference type="InterPro" id="IPR017972">
    <property type="entry name" value="Cyt_P450_CS"/>
</dbReference>
<dbReference type="PRINTS" id="PR00359">
    <property type="entry name" value="BP450"/>
</dbReference>
<dbReference type="KEGG" id="sand:H3309_14870"/>
<dbReference type="PANTHER" id="PTHR46696:SF4">
    <property type="entry name" value="BIOTIN BIOSYNTHESIS CYTOCHROME P450"/>
    <property type="match status" value="1"/>
</dbReference>
<dbReference type="PANTHER" id="PTHR46696">
    <property type="entry name" value="P450, PUTATIVE (EUROFUNG)-RELATED"/>
    <property type="match status" value="1"/>
</dbReference>
<dbReference type="CDD" id="cd11033">
    <property type="entry name" value="CYP142-like"/>
    <property type="match status" value="1"/>
</dbReference>
<keyword evidence="2 8" id="KW-0349">Heme</keyword>
<evidence type="ECO:0000256" key="4">
    <source>
        <dbReference type="ARBA" id="ARBA00023002"/>
    </source>
</evidence>
<dbReference type="GO" id="GO:0005506">
    <property type="term" value="F:iron ion binding"/>
    <property type="evidence" value="ECO:0007669"/>
    <property type="project" value="InterPro"/>
</dbReference>
<keyword evidence="10" id="KW-1185">Reference proteome</keyword>
<comment type="function">
    <text evidence="7">Cytochromes P450 are a group of heme-thiolate monooxygenases. They oxidize a variety of structurally unrelated compounds, including steroids, fatty acids, and xenobiotics.</text>
</comment>
<evidence type="ECO:0000256" key="7">
    <source>
        <dbReference type="ARBA" id="ARBA00043906"/>
    </source>
</evidence>
<dbReference type="GO" id="GO:0036199">
    <property type="term" value="F:cholest-4-en-3-one 26-monooxygenase activity"/>
    <property type="evidence" value="ECO:0007669"/>
    <property type="project" value="TreeGrafter"/>
</dbReference>
<evidence type="ECO:0000256" key="8">
    <source>
        <dbReference type="RuleBase" id="RU000461"/>
    </source>
</evidence>
<dbReference type="EMBL" id="CP059851">
    <property type="protein sequence ID" value="QMW22578.1"/>
    <property type="molecule type" value="Genomic_DNA"/>
</dbReference>
<evidence type="ECO:0000256" key="2">
    <source>
        <dbReference type="ARBA" id="ARBA00022617"/>
    </source>
</evidence>
<reference evidence="9 10" key="1">
    <citation type="submission" date="2020-07" db="EMBL/GenBank/DDBJ databases">
        <title>Complete genome sequence for Sandaracinobacter sp. M6.</title>
        <authorList>
            <person name="Tang Y."/>
            <person name="Liu Q."/>
            <person name="Guo Z."/>
            <person name="Lei P."/>
            <person name="Huang B."/>
        </authorList>
    </citation>
    <scope>NUCLEOTIDE SEQUENCE [LARGE SCALE GENOMIC DNA]</scope>
    <source>
        <strain evidence="9 10">M6</strain>
    </source>
</reference>